<gene>
    <name evidence="1" type="ORF">BDK51DRAFT_43373</name>
</gene>
<keyword evidence="2" id="KW-1185">Reference proteome</keyword>
<proteinExistence type="predicted"/>
<protein>
    <submittedName>
        <fullName evidence="1">Uncharacterized protein</fullName>
    </submittedName>
</protein>
<name>A0A4V1ISL0_9FUNG</name>
<dbReference type="AlphaFoldDB" id="A0A4V1ISL0"/>
<evidence type="ECO:0000313" key="2">
    <source>
        <dbReference type="Proteomes" id="UP000269721"/>
    </source>
</evidence>
<reference evidence="2" key="1">
    <citation type="journal article" date="2018" name="Nat. Microbiol.">
        <title>Leveraging single-cell genomics to expand the fungal tree of life.</title>
        <authorList>
            <person name="Ahrendt S.R."/>
            <person name="Quandt C.A."/>
            <person name="Ciobanu D."/>
            <person name="Clum A."/>
            <person name="Salamov A."/>
            <person name="Andreopoulos B."/>
            <person name="Cheng J.F."/>
            <person name="Woyke T."/>
            <person name="Pelin A."/>
            <person name="Henrissat B."/>
            <person name="Reynolds N.K."/>
            <person name="Benny G.L."/>
            <person name="Smith M.E."/>
            <person name="James T.Y."/>
            <person name="Grigoriev I.V."/>
        </authorList>
    </citation>
    <scope>NUCLEOTIDE SEQUENCE [LARGE SCALE GENOMIC DNA]</scope>
</reference>
<organism evidence="1 2">
    <name type="scientific">Blyttiomyces helicus</name>
    <dbReference type="NCBI Taxonomy" id="388810"/>
    <lineage>
        <taxon>Eukaryota</taxon>
        <taxon>Fungi</taxon>
        <taxon>Fungi incertae sedis</taxon>
        <taxon>Chytridiomycota</taxon>
        <taxon>Chytridiomycota incertae sedis</taxon>
        <taxon>Chytridiomycetes</taxon>
        <taxon>Chytridiomycetes incertae sedis</taxon>
        <taxon>Blyttiomyces</taxon>
    </lineage>
</organism>
<evidence type="ECO:0000313" key="1">
    <source>
        <dbReference type="EMBL" id="RKO93927.1"/>
    </source>
</evidence>
<sequence>MDQPASLVQTCDKVSYGGFAIEHRIDVEVYLQCRSLASNGTSFSVDDNMGVGHKIVERLMDELSSLSLDFLDAAKELEIYAANVLIRSVDVGEQVLECGCTVSGIILQPNGVERPKLGLSDGLNHILGNADPDKSSIAVPTVAHPLLQPAAEVVELGIGQVGSLQVLHNIAEERSHAQIESFLSNLLDIRLPSKGIPYELFPLPYHVA</sequence>
<dbReference type="EMBL" id="KZ994067">
    <property type="protein sequence ID" value="RKO93927.1"/>
    <property type="molecule type" value="Genomic_DNA"/>
</dbReference>
<dbReference type="Proteomes" id="UP000269721">
    <property type="component" value="Unassembled WGS sequence"/>
</dbReference>
<accession>A0A4V1ISL0</accession>